<comment type="caution">
    <text evidence="10">The sequence shown here is derived from an EMBL/GenBank/DDBJ whole genome shotgun (WGS) entry which is preliminary data.</text>
</comment>
<protein>
    <recommendedName>
        <fullName evidence="3">Cysteine--tRNA ligase</fullName>
    </recommendedName>
</protein>
<dbReference type="GO" id="GO:0004817">
    <property type="term" value="F:cysteine-tRNA ligase activity"/>
    <property type="evidence" value="ECO:0007669"/>
    <property type="project" value="InterPro"/>
</dbReference>
<keyword evidence="6" id="KW-0547">Nucleotide-binding</keyword>
<dbReference type="Pfam" id="PF01406">
    <property type="entry name" value="tRNA-synt_1e"/>
    <property type="match status" value="1"/>
</dbReference>
<dbReference type="AlphaFoldDB" id="A0A645GHF5"/>
<dbReference type="SMART" id="SM00840">
    <property type="entry name" value="DALR_2"/>
    <property type="match status" value="1"/>
</dbReference>
<keyword evidence="8" id="KW-0067">ATP-binding</keyword>
<dbReference type="InterPro" id="IPR056411">
    <property type="entry name" value="CysS_C"/>
</dbReference>
<evidence type="ECO:0000256" key="3">
    <source>
        <dbReference type="ARBA" id="ARBA00014738"/>
    </source>
</evidence>
<dbReference type="GO" id="GO:0005829">
    <property type="term" value="C:cytosol"/>
    <property type="evidence" value="ECO:0007669"/>
    <property type="project" value="TreeGrafter"/>
</dbReference>
<dbReference type="PANTHER" id="PTHR10890:SF3">
    <property type="entry name" value="CYSTEINE--TRNA LIGASE, CYTOPLASMIC"/>
    <property type="match status" value="1"/>
</dbReference>
<dbReference type="InterPro" id="IPR032678">
    <property type="entry name" value="tRNA-synt_1_cat_dom"/>
</dbReference>
<dbReference type="Gene3D" id="1.20.120.1910">
    <property type="entry name" value="Cysteine-tRNA ligase, C-terminal anti-codon recognition domain"/>
    <property type="match status" value="1"/>
</dbReference>
<dbReference type="SUPFAM" id="SSF47323">
    <property type="entry name" value="Anticodon-binding domain of a subclass of class I aminoacyl-tRNA synthetases"/>
    <property type="match status" value="1"/>
</dbReference>
<keyword evidence="7" id="KW-0862">Zinc</keyword>
<dbReference type="InterPro" id="IPR014729">
    <property type="entry name" value="Rossmann-like_a/b/a_fold"/>
</dbReference>
<keyword evidence="4 10" id="KW-0436">Ligase</keyword>
<evidence type="ECO:0000256" key="2">
    <source>
        <dbReference type="ARBA" id="ARBA00004496"/>
    </source>
</evidence>
<dbReference type="GO" id="GO:0046872">
    <property type="term" value="F:metal ion binding"/>
    <property type="evidence" value="ECO:0007669"/>
    <property type="project" value="UniProtKB-KW"/>
</dbReference>
<dbReference type="EMBL" id="VSSQ01075913">
    <property type="protein sequence ID" value="MPN26401.1"/>
    <property type="molecule type" value="Genomic_DNA"/>
</dbReference>
<keyword evidence="5" id="KW-0479">Metal-binding</keyword>
<comment type="subcellular location">
    <subcellularLocation>
        <location evidence="2">Cytoplasm</location>
    </subcellularLocation>
</comment>
<evidence type="ECO:0000313" key="10">
    <source>
        <dbReference type="EMBL" id="MPN26401.1"/>
    </source>
</evidence>
<comment type="cofactor">
    <cofactor evidence="1">
        <name>Zn(2+)</name>
        <dbReference type="ChEBI" id="CHEBI:29105"/>
    </cofactor>
</comment>
<evidence type="ECO:0000259" key="9">
    <source>
        <dbReference type="SMART" id="SM00840"/>
    </source>
</evidence>
<sequence length="213" mass="23879">MLTVNGTRMSKSAGNGFLPKELFTGDHPLLERGYSPMTVRFFMAQSHYRSTLDFSNEALQAAEKGYKKLMESLSALEKITPSAFSSVNIDELEQRCYAAMNDDFNSPTLIAHLFEGVRIINSALDKKETLTAADLATLKKIMQTFIFEVLGLVDETQQMAGSDVIEGLMRLIIDIRQSARDNKDWTTSDKIRDALKEAGVTLKDTKEGVEWRL</sequence>
<evidence type="ECO:0000256" key="7">
    <source>
        <dbReference type="ARBA" id="ARBA00022833"/>
    </source>
</evidence>
<accession>A0A645GHF5</accession>
<dbReference type="Pfam" id="PF09190">
    <property type="entry name" value="DALR_2"/>
    <property type="match status" value="1"/>
</dbReference>
<feature type="domain" description="Cysteinyl-tRNA synthetase class Ia DALR" evidence="9">
    <location>
        <begin position="95"/>
        <end position="160"/>
    </location>
</feature>
<evidence type="ECO:0000256" key="5">
    <source>
        <dbReference type="ARBA" id="ARBA00022723"/>
    </source>
</evidence>
<dbReference type="Gene3D" id="3.40.50.620">
    <property type="entry name" value="HUPs"/>
    <property type="match status" value="1"/>
</dbReference>
<evidence type="ECO:0000256" key="1">
    <source>
        <dbReference type="ARBA" id="ARBA00001947"/>
    </source>
</evidence>
<evidence type="ECO:0000256" key="6">
    <source>
        <dbReference type="ARBA" id="ARBA00022741"/>
    </source>
</evidence>
<dbReference type="PANTHER" id="PTHR10890">
    <property type="entry name" value="CYSTEINYL-TRNA SYNTHETASE"/>
    <property type="match status" value="1"/>
</dbReference>
<gene>
    <name evidence="10" type="primary">cysS_48</name>
    <name evidence="10" type="ORF">SDC9_173825</name>
</gene>
<dbReference type="InterPro" id="IPR009080">
    <property type="entry name" value="tRNAsynth_Ia_anticodon-bd"/>
</dbReference>
<dbReference type="GO" id="GO:0006423">
    <property type="term" value="P:cysteinyl-tRNA aminoacylation"/>
    <property type="evidence" value="ECO:0007669"/>
    <property type="project" value="InterPro"/>
</dbReference>
<proteinExistence type="predicted"/>
<name>A0A645GHF5_9ZZZZ</name>
<dbReference type="SUPFAM" id="SSF52374">
    <property type="entry name" value="Nucleotidylyl transferase"/>
    <property type="match status" value="1"/>
</dbReference>
<organism evidence="10">
    <name type="scientific">bioreactor metagenome</name>
    <dbReference type="NCBI Taxonomy" id="1076179"/>
    <lineage>
        <taxon>unclassified sequences</taxon>
        <taxon>metagenomes</taxon>
        <taxon>ecological metagenomes</taxon>
    </lineage>
</organism>
<reference evidence="10" key="1">
    <citation type="submission" date="2019-08" db="EMBL/GenBank/DDBJ databases">
        <authorList>
            <person name="Kucharzyk K."/>
            <person name="Murdoch R.W."/>
            <person name="Higgins S."/>
            <person name="Loffler F."/>
        </authorList>
    </citation>
    <scope>NUCLEOTIDE SEQUENCE</scope>
</reference>
<dbReference type="InterPro" id="IPR024909">
    <property type="entry name" value="Cys-tRNA/MSH_ligase"/>
</dbReference>
<evidence type="ECO:0000256" key="8">
    <source>
        <dbReference type="ARBA" id="ARBA00022840"/>
    </source>
</evidence>
<dbReference type="GO" id="GO:0005524">
    <property type="term" value="F:ATP binding"/>
    <property type="evidence" value="ECO:0007669"/>
    <property type="project" value="UniProtKB-KW"/>
</dbReference>
<evidence type="ECO:0000256" key="4">
    <source>
        <dbReference type="ARBA" id="ARBA00022598"/>
    </source>
</evidence>
<dbReference type="Pfam" id="PF23493">
    <property type="entry name" value="CysS_C"/>
    <property type="match status" value="1"/>
</dbReference>
<dbReference type="InterPro" id="IPR015273">
    <property type="entry name" value="Cys-tRNA-synt_Ia_DALR"/>
</dbReference>